<keyword evidence="5" id="KW-1185">Reference proteome</keyword>
<proteinExistence type="inferred from homology"/>
<protein>
    <submittedName>
        <fullName evidence="4">Beta-lactamase family protein</fullName>
    </submittedName>
</protein>
<comment type="similarity">
    <text evidence="1">Belongs to the class-A beta-lactamase family.</text>
</comment>
<keyword evidence="2" id="KW-0378">Hydrolase</keyword>
<gene>
    <name evidence="4" type="ORF">NKR23_g5982</name>
</gene>
<evidence type="ECO:0000313" key="5">
    <source>
        <dbReference type="Proteomes" id="UP001174694"/>
    </source>
</evidence>
<reference evidence="4" key="1">
    <citation type="submission" date="2022-07" db="EMBL/GenBank/DDBJ databases">
        <title>Fungi with potential for degradation of polypropylene.</title>
        <authorList>
            <person name="Gostincar C."/>
        </authorList>
    </citation>
    <scope>NUCLEOTIDE SEQUENCE</scope>
    <source>
        <strain evidence="4">EXF-13308</strain>
    </source>
</reference>
<organism evidence="4 5">
    <name type="scientific">Pleurostoma richardsiae</name>
    <dbReference type="NCBI Taxonomy" id="41990"/>
    <lineage>
        <taxon>Eukaryota</taxon>
        <taxon>Fungi</taxon>
        <taxon>Dikarya</taxon>
        <taxon>Ascomycota</taxon>
        <taxon>Pezizomycotina</taxon>
        <taxon>Sordariomycetes</taxon>
        <taxon>Sordariomycetidae</taxon>
        <taxon>Calosphaeriales</taxon>
        <taxon>Pleurostomataceae</taxon>
        <taxon>Pleurostoma</taxon>
    </lineage>
</organism>
<dbReference type="InterPro" id="IPR050789">
    <property type="entry name" value="Diverse_Enzym_Activities"/>
</dbReference>
<dbReference type="Gene3D" id="3.40.710.10">
    <property type="entry name" value="DD-peptidase/beta-lactamase superfamily"/>
    <property type="match status" value="1"/>
</dbReference>
<dbReference type="AlphaFoldDB" id="A0AA38RC95"/>
<dbReference type="InterPro" id="IPR001466">
    <property type="entry name" value="Beta-lactam-related"/>
</dbReference>
<feature type="domain" description="Beta-lactamase-related" evidence="3">
    <location>
        <begin position="11"/>
        <end position="369"/>
    </location>
</feature>
<dbReference type="InterPro" id="IPR012338">
    <property type="entry name" value="Beta-lactam/transpept-like"/>
</dbReference>
<comment type="caution">
    <text evidence="4">The sequence shown here is derived from an EMBL/GenBank/DDBJ whole genome shotgun (WGS) entry which is preliminary data.</text>
</comment>
<accession>A0AA38RC95</accession>
<dbReference type="GO" id="GO:0016787">
    <property type="term" value="F:hydrolase activity"/>
    <property type="evidence" value="ECO:0007669"/>
    <property type="project" value="UniProtKB-KW"/>
</dbReference>
<evidence type="ECO:0000313" key="4">
    <source>
        <dbReference type="EMBL" id="KAJ9144472.1"/>
    </source>
</evidence>
<dbReference type="PANTHER" id="PTHR43283">
    <property type="entry name" value="BETA-LACTAMASE-RELATED"/>
    <property type="match status" value="1"/>
</dbReference>
<dbReference type="Proteomes" id="UP001174694">
    <property type="component" value="Unassembled WGS sequence"/>
</dbReference>
<dbReference type="EMBL" id="JANBVO010000016">
    <property type="protein sequence ID" value="KAJ9144472.1"/>
    <property type="molecule type" value="Genomic_DNA"/>
</dbReference>
<dbReference type="Pfam" id="PF00144">
    <property type="entry name" value="Beta-lactamase"/>
    <property type="match status" value="1"/>
</dbReference>
<sequence>MYTGFEATQDTFTQDWVNGLPGVVLAVTNKDGIVYSRAAGREKQDAEPPISLDSTFWAFSCTKLLTTICALQCVERRLIRLDDEVGGVLPELAECSIISPKPDGSFSLAPAKNKITLRHLLTHTSGLSYDAMHPVLMAWRRSRGEMALVMSGRLNEAYSLPLLFEPGTSWVYGCGIDWAGVLVERLSGNMRLADYMAENLFKPLGMKSSTFHLSERLDVQQRLSQMWARTESGILKPIPGPYPADARDDSGGMGLVTSTVDFMEVLRDLLRDSPLLLEEKTVSEMLTAQFDVGSPQYEGLVSQEALHKQLTGDASGAPAVAFGLGGLVVMEDVPNLPSGTLTWNGMPNIGWFVNRDRDLAAIYMSQVLPASDPQSVKLLGDFWRDVLRPT</sequence>
<name>A0AA38RC95_9PEZI</name>
<evidence type="ECO:0000259" key="3">
    <source>
        <dbReference type="Pfam" id="PF00144"/>
    </source>
</evidence>
<dbReference type="PANTHER" id="PTHR43283:SF17">
    <property type="entry name" value="(LOVD), PUTATIVE (AFU_ORTHOLOGUE AFUA_5G00920)-RELATED"/>
    <property type="match status" value="1"/>
</dbReference>
<evidence type="ECO:0000256" key="2">
    <source>
        <dbReference type="ARBA" id="ARBA00022801"/>
    </source>
</evidence>
<dbReference type="SUPFAM" id="SSF56601">
    <property type="entry name" value="beta-lactamase/transpeptidase-like"/>
    <property type="match status" value="1"/>
</dbReference>
<evidence type="ECO:0000256" key="1">
    <source>
        <dbReference type="ARBA" id="ARBA00009009"/>
    </source>
</evidence>